<accession>A0ACC2LQD6</accession>
<evidence type="ECO:0000313" key="1">
    <source>
        <dbReference type="EMBL" id="KAJ8635637.1"/>
    </source>
</evidence>
<organism evidence="1 2">
    <name type="scientific">Persea americana</name>
    <name type="common">Avocado</name>
    <dbReference type="NCBI Taxonomy" id="3435"/>
    <lineage>
        <taxon>Eukaryota</taxon>
        <taxon>Viridiplantae</taxon>
        <taxon>Streptophyta</taxon>
        <taxon>Embryophyta</taxon>
        <taxon>Tracheophyta</taxon>
        <taxon>Spermatophyta</taxon>
        <taxon>Magnoliopsida</taxon>
        <taxon>Magnoliidae</taxon>
        <taxon>Laurales</taxon>
        <taxon>Lauraceae</taxon>
        <taxon>Persea</taxon>
    </lineage>
</organism>
<name>A0ACC2LQD6_PERAE</name>
<protein>
    <submittedName>
        <fullName evidence="1">Uncharacterized protein</fullName>
    </submittedName>
</protein>
<dbReference type="Proteomes" id="UP001234297">
    <property type="component" value="Chromosome 3"/>
</dbReference>
<proteinExistence type="predicted"/>
<sequence length="98" mass="10626">MAPASEHETGTREVELQDASPENGEPENAETGHEEAENGENGEPENTESPHSSVPEDPPLPENVPKLLGHEGLKGIHLYFKEVGVQHEEQVAVVMVLL</sequence>
<reference evidence="1 2" key="1">
    <citation type="journal article" date="2022" name="Hortic Res">
        <title>A haplotype resolved chromosomal level avocado genome allows analysis of novel avocado genes.</title>
        <authorList>
            <person name="Nath O."/>
            <person name="Fletcher S.J."/>
            <person name="Hayward A."/>
            <person name="Shaw L.M."/>
            <person name="Masouleh A.K."/>
            <person name="Furtado A."/>
            <person name="Henry R.J."/>
            <person name="Mitter N."/>
        </authorList>
    </citation>
    <scope>NUCLEOTIDE SEQUENCE [LARGE SCALE GENOMIC DNA]</scope>
    <source>
        <strain evidence="2">cv. Hass</strain>
    </source>
</reference>
<gene>
    <name evidence="1" type="ORF">MRB53_009904</name>
</gene>
<keyword evidence="2" id="KW-1185">Reference proteome</keyword>
<dbReference type="EMBL" id="CM056811">
    <property type="protein sequence ID" value="KAJ8635637.1"/>
    <property type="molecule type" value="Genomic_DNA"/>
</dbReference>
<comment type="caution">
    <text evidence="1">The sequence shown here is derived from an EMBL/GenBank/DDBJ whole genome shotgun (WGS) entry which is preliminary data.</text>
</comment>
<evidence type="ECO:0000313" key="2">
    <source>
        <dbReference type="Proteomes" id="UP001234297"/>
    </source>
</evidence>